<dbReference type="SUPFAM" id="SSF51735">
    <property type="entry name" value="NAD(P)-binding Rossmann-fold domains"/>
    <property type="match status" value="1"/>
</dbReference>
<evidence type="ECO:0000313" key="7">
    <source>
        <dbReference type="Proteomes" id="UP001216440"/>
    </source>
</evidence>
<evidence type="ECO:0000256" key="3">
    <source>
        <dbReference type="ARBA" id="ARBA00023002"/>
    </source>
</evidence>
<dbReference type="NCBIfam" id="NF005875">
    <property type="entry name" value="PRK07819.1"/>
    <property type="match status" value="1"/>
</dbReference>
<organism evidence="6 7">
    <name type="scientific">Streptomyces cathayae</name>
    <dbReference type="NCBI Taxonomy" id="3031124"/>
    <lineage>
        <taxon>Bacteria</taxon>
        <taxon>Bacillati</taxon>
        <taxon>Actinomycetota</taxon>
        <taxon>Actinomycetes</taxon>
        <taxon>Kitasatosporales</taxon>
        <taxon>Streptomycetaceae</taxon>
        <taxon>Streptomyces</taxon>
    </lineage>
</organism>
<dbReference type="Gene3D" id="1.10.1040.10">
    <property type="entry name" value="N-(1-d-carboxylethyl)-l-norvaline Dehydrogenase, domain 2"/>
    <property type="match status" value="1"/>
</dbReference>
<dbReference type="EMBL" id="CP121682">
    <property type="protein sequence ID" value="WGD45012.1"/>
    <property type="molecule type" value="Genomic_DNA"/>
</dbReference>
<dbReference type="Pfam" id="PF02737">
    <property type="entry name" value="3HCDH_N"/>
    <property type="match status" value="1"/>
</dbReference>
<dbReference type="InterPro" id="IPR036291">
    <property type="entry name" value="NAD(P)-bd_dom_sf"/>
</dbReference>
<evidence type="ECO:0000259" key="4">
    <source>
        <dbReference type="Pfam" id="PF00725"/>
    </source>
</evidence>
<dbReference type="PANTHER" id="PTHR48075">
    <property type="entry name" value="3-HYDROXYACYL-COA DEHYDROGENASE FAMILY PROTEIN"/>
    <property type="match status" value="1"/>
</dbReference>
<accession>A0ABY8KAW9</accession>
<feature type="domain" description="3-hydroxyacyl-CoA dehydrogenase C-terminal" evidence="4">
    <location>
        <begin position="191"/>
        <end position="287"/>
    </location>
</feature>
<reference evidence="6 7" key="1">
    <citation type="submission" date="2023-03" db="EMBL/GenBank/DDBJ databases">
        <authorList>
            <person name="Mo P."/>
        </authorList>
    </citation>
    <scope>NUCLEOTIDE SEQUENCE [LARGE SCALE GENOMIC DNA]</scope>
    <source>
        <strain evidence="6 7">HUAS 5</strain>
    </source>
</reference>
<comment type="pathway">
    <text evidence="1">Lipid metabolism; butanoate metabolism.</text>
</comment>
<dbReference type="InterPro" id="IPR022694">
    <property type="entry name" value="3-OHacyl-CoA_DH"/>
</dbReference>
<proteinExistence type="inferred from homology"/>
<dbReference type="PIRSF" id="PIRSF000105">
    <property type="entry name" value="HCDH"/>
    <property type="match status" value="1"/>
</dbReference>
<dbReference type="InterPro" id="IPR006176">
    <property type="entry name" value="3-OHacyl-CoA_DH_NAD-bd"/>
</dbReference>
<protein>
    <submittedName>
        <fullName evidence="6">3-hydroxybutyryl-CoA dehydrogenase</fullName>
    </submittedName>
</protein>
<keyword evidence="3" id="KW-0560">Oxidoreductase</keyword>
<gene>
    <name evidence="6" type="ORF">PYS65_24945</name>
</gene>
<sequence>MDTKKVDRLGVVGCGLMGSGIAQVAAVAGLDVLVAETSREAVEAGKRRITASLDRGVQRGRLTEEQRETALGRMAFTTDVGDLGDRQFVIEAVVEHPEAKSEVMRALDKALTSPDAILATNTSSLPVVDLAVATRRPAHVVGVHFFNPVPVQRLVEVIPAVTTSKETYARARDFVTGRLGKEVIRAPDRSGFVVNALLVPYMMSAVRMLEAGSASASDIDRGMELGCAHPMGPLRLLDFVGLDTAQAAAESMYEEYKEPLYAPPALLRRMVAAGHLGRKSGRGFYDYAP</sequence>
<name>A0ABY8KAW9_9ACTN</name>
<dbReference type="Proteomes" id="UP001216440">
    <property type="component" value="Chromosome"/>
</dbReference>
<dbReference type="SUPFAM" id="SSF48179">
    <property type="entry name" value="6-phosphogluconate dehydrogenase C-terminal domain-like"/>
    <property type="match status" value="1"/>
</dbReference>
<evidence type="ECO:0000256" key="2">
    <source>
        <dbReference type="ARBA" id="ARBA00009463"/>
    </source>
</evidence>
<dbReference type="InterPro" id="IPR008927">
    <property type="entry name" value="6-PGluconate_DH-like_C_sf"/>
</dbReference>
<evidence type="ECO:0000256" key="1">
    <source>
        <dbReference type="ARBA" id="ARBA00005086"/>
    </source>
</evidence>
<comment type="similarity">
    <text evidence="2">Belongs to the 3-hydroxyacyl-CoA dehydrogenase family.</text>
</comment>
<dbReference type="Gene3D" id="3.40.50.720">
    <property type="entry name" value="NAD(P)-binding Rossmann-like Domain"/>
    <property type="match status" value="1"/>
</dbReference>
<feature type="domain" description="3-hydroxyacyl-CoA dehydrogenase NAD binding" evidence="5">
    <location>
        <begin position="9"/>
        <end position="186"/>
    </location>
</feature>
<evidence type="ECO:0000259" key="5">
    <source>
        <dbReference type="Pfam" id="PF02737"/>
    </source>
</evidence>
<dbReference type="Pfam" id="PF00725">
    <property type="entry name" value="3HCDH"/>
    <property type="match status" value="1"/>
</dbReference>
<dbReference type="InterPro" id="IPR006108">
    <property type="entry name" value="3HC_DH_C"/>
</dbReference>
<dbReference type="InterPro" id="IPR013328">
    <property type="entry name" value="6PGD_dom2"/>
</dbReference>
<dbReference type="PANTHER" id="PTHR48075:SF9">
    <property type="entry name" value="3-HYDROXYBUTYRYL-COA DEHYDROGENASE"/>
    <property type="match status" value="1"/>
</dbReference>
<evidence type="ECO:0000313" key="6">
    <source>
        <dbReference type="EMBL" id="WGD45012.1"/>
    </source>
</evidence>
<keyword evidence="7" id="KW-1185">Reference proteome</keyword>